<name>A0A7Z2NVR3_9SPHN</name>
<protein>
    <submittedName>
        <fullName evidence="1">Uncharacterized protein</fullName>
    </submittedName>
</protein>
<evidence type="ECO:0000313" key="2">
    <source>
        <dbReference type="Proteomes" id="UP000464468"/>
    </source>
</evidence>
<gene>
    <name evidence="1" type="ORF">GVO57_07490</name>
</gene>
<dbReference type="Proteomes" id="UP000464468">
    <property type="component" value="Chromosome"/>
</dbReference>
<dbReference type="KEGG" id="schy:GVO57_07490"/>
<dbReference type="RefSeq" id="WP_160592635.1">
    <property type="nucleotide sequence ID" value="NZ_CP047895.1"/>
</dbReference>
<accession>A0A7Z2NVR3</accession>
<dbReference type="AlphaFoldDB" id="A0A7Z2NVR3"/>
<proteinExistence type="predicted"/>
<keyword evidence="2" id="KW-1185">Reference proteome</keyword>
<evidence type="ECO:0000313" key="1">
    <source>
        <dbReference type="EMBL" id="QHL90708.1"/>
    </source>
</evidence>
<reference evidence="1 2" key="1">
    <citation type="submission" date="2020-01" db="EMBL/GenBank/DDBJ databases">
        <title>Sphingomonas sp. C33 whole genome sequece.</title>
        <authorList>
            <person name="Park C."/>
        </authorList>
    </citation>
    <scope>NUCLEOTIDE SEQUENCE [LARGE SCALE GENOMIC DNA]</scope>
    <source>
        <strain evidence="1 2">C33</strain>
    </source>
</reference>
<dbReference type="EMBL" id="CP047895">
    <property type="protein sequence ID" value="QHL90708.1"/>
    <property type="molecule type" value="Genomic_DNA"/>
</dbReference>
<sequence length="120" mass="12721">MSAVDAGFAEYLKSRALFADRPSANVTGWGLRDTTESEILSPIALAADAQTEADRQLQVLGKPLAIDIHVVPGRRVDLFGRCITVSAGRLGYQAGQPVFVIGVEPADDGATTRLTVVRAL</sequence>
<organism evidence="1 2">
    <name type="scientific">Sphingomonas changnyeongensis</name>
    <dbReference type="NCBI Taxonomy" id="2698679"/>
    <lineage>
        <taxon>Bacteria</taxon>
        <taxon>Pseudomonadati</taxon>
        <taxon>Pseudomonadota</taxon>
        <taxon>Alphaproteobacteria</taxon>
        <taxon>Sphingomonadales</taxon>
        <taxon>Sphingomonadaceae</taxon>
        <taxon>Sphingomonas</taxon>
    </lineage>
</organism>